<comment type="caution">
    <text evidence="2">The sequence shown here is derived from an EMBL/GenBank/DDBJ whole genome shotgun (WGS) entry which is preliminary data.</text>
</comment>
<sequence>METIIINNSVFLIPPSQPKLQANCAKEYGQFLLDCPPKLTILEAQAGGYLKGNKADFAIAISRPDRLLTINENFTNEPFTELWVIPVASINTIFSNNNEIMETIIINNSVFLIPPSQPKLQANCAKEYGQFLLDCPPKLTILEAQAGGYLKGNKADFAIAISRPDRLLTINENFTNEPFTELWVIPVAGGLKDQFKGPASMLLSFLIHRRSKDNFAGLYNHFAHRAFQSWCEEGMPGDPKEFCYQAIASVLKNYIFCAEFQKVEGTLGTYWFIQWSYRNPQSDFEKDALEAAEMIRSGAESGATLHWVTNETYERWASNAVTASALSPVSETEARASLQGQNQTVMPQGNKR</sequence>
<accession>A0A367QXG0</accession>
<proteinExistence type="predicted"/>
<gene>
    <name evidence="2" type="ORF">A6769_36245</name>
</gene>
<name>A0A367QXG0_NOSPU</name>
<organism evidence="2 3">
    <name type="scientific">Nostoc punctiforme NIES-2108</name>
    <dbReference type="NCBI Taxonomy" id="1356359"/>
    <lineage>
        <taxon>Bacteria</taxon>
        <taxon>Bacillati</taxon>
        <taxon>Cyanobacteriota</taxon>
        <taxon>Cyanophyceae</taxon>
        <taxon>Nostocales</taxon>
        <taxon>Nostocaceae</taxon>
        <taxon>Nostoc</taxon>
    </lineage>
</organism>
<dbReference type="EMBL" id="LXQE01000202">
    <property type="protein sequence ID" value="RCJ28825.1"/>
    <property type="molecule type" value="Genomic_DNA"/>
</dbReference>
<reference evidence="2 3" key="1">
    <citation type="submission" date="2016-04" db="EMBL/GenBank/DDBJ databases">
        <authorList>
            <person name="Evans L.H."/>
            <person name="Alamgir A."/>
            <person name="Owens N."/>
            <person name="Weber N.D."/>
            <person name="Virtaneva K."/>
            <person name="Barbian K."/>
            <person name="Babar A."/>
            <person name="Rosenke K."/>
        </authorList>
    </citation>
    <scope>NUCLEOTIDE SEQUENCE [LARGE SCALE GENOMIC DNA]</scope>
    <source>
        <strain evidence="2">NIES-2108</strain>
    </source>
</reference>
<evidence type="ECO:0000313" key="2">
    <source>
        <dbReference type="EMBL" id="RCJ28825.1"/>
    </source>
</evidence>
<dbReference type="AlphaFoldDB" id="A0A367QXG0"/>
<evidence type="ECO:0000256" key="1">
    <source>
        <dbReference type="SAM" id="MobiDB-lite"/>
    </source>
</evidence>
<dbReference type="Proteomes" id="UP000252085">
    <property type="component" value="Unassembled WGS sequence"/>
</dbReference>
<evidence type="ECO:0000313" key="3">
    <source>
        <dbReference type="Proteomes" id="UP000252085"/>
    </source>
</evidence>
<protein>
    <submittedName>
        <fullName evidence="2">Uncharacterized protein</fullName>
    </submittedName>
</protein>
<feature type="region of interest" description="Disordered" evidence="1">
    <location>
        <begin position="332"/>
        <end position="352"/>
    </location>
</feature>
<feature type="compositionally biased region" description="Polar residues" evidence="1">
    <location>
        <begin position="338"/>
        <end position="352"/>
    </location>
</feature>